<dbReference type="InterPro" id="IPR025326">
    <property type="entry name" value="DUF4232"/>
</dbReference>
<evidence type="ECO:0000313" key="3">
    <source>
        <dbReference type="EMBL" id="MFI5678538.1"/>
    </source>
</evidence>
<evidence type="ECO:0000313" key="4">
    <source>
        <dbReference type="Proteomes" id="UP001612415"/>
    </source>
</evidence>
<name>A0ABW7Y9C5_STRCE</name>
<gene>
    <name evidence="3" type="ORF">ACIA8P_28405</name>
</gene>
<reference evidence="3 4" key="1">
    <citation type="submission" date="2024-10" db="EMBL/GenBank/DDBJ databases">
        <title>The Natural Products Discovery Center: Release of the First 8490 Sequenced Strains for Exploring Actinobacteria Biosynthetic Diversity.</title>
        <authorList>
            <person name="Kalkreuter E."/>
            <person name="Kautsar S.A."/>
            <person name="Yang D."/>
            <person name="Bader C.D."/>
            <person name="Teijaro C.N."/>
            <person name="Fluegel L."/>
            <person name="Davis C.M."/>
            <person name="Simpson J.R."/>
            <person name="Lauterbach L."/>
            <person name="Steele A.D."/>
            <person name="Gui C."/>
            <person name="Meng S."/>
            <person name="Li G."/>
            <person name="Viehrig K."/>
            <person name="Ye F."/>
            <person name="Su P."/>
            <person name="Kiefer A.F."/>
            <person name="Nichols A."/>
            <person name="Cepeda A.J."/>
            <person name="Yan W."/>
            <person name="Fan B."/>
            <person name="Jiang Y."/>
            <person name="Adhikari A."/>
            <person name="Zheng C.-J."/>
            <person name="Schuster L."/>
            <person name="Cowan T.M."/>
            <person name="Smanski M.J."/>
            <person name="Chevrette M.G."/>
            <person name="De Carvalho L.P.S."/>
            <person name="Shen B."/>
        </authorList>
    </citation>
    <scope>NUCLEOTIDE SEQUENCE [LARGE SCALE GENOMIC DNA]</scope>
    <source>
        <strain evidence="3 4">NPDC051599</strain>
    </source>
</reference>
<dbReference type="RefSeq" id="WP_398659083.1">
    <property type="nucleotide sequence ID" value="NZ_JBITDC010000011.1"/>
</dbReference>
<dbReference type="EMBL" id="JBITDC010000011">
    <property type="protein sequence ID" value="MFI5678538.1"/>
    <property type="molecule type" value="Genomic_DNA"/>
</dbReference>
<evidence type="ECO:0000256" key="1">
    <source>
        <dbReference type="SAM" id="SignalP"/>
    </source>
</evidence>
<organism evidence="3 4">
    <name type="scientific">Streptomyces cellulosae</name>
    <dbReference type="NCBI Taxonomy" id="1968"/>
    <lineage>
        <taxon>Bacteria</taxon>
        <taxon>Bacillati</taxon>
        <taxon>Actinomycetota</taxon>
        <taxon>Actinomycetes</taxon>
        <taxon>Kitasatosporales</taxon>
        <taxon>Streptomycetaceae</taxon>
        <taxon>Streptomyces</taxon>
    </lineage>
</organism>
<dbReference type="Pfam" id="PF14016">
    <property type="entry name" value="DUF4232"/>
    <property type="match status" value="1"/>
</dbReference>
<protein>
    <submittedName>
        <fullName evidence="3">DUF4232 domain-containing protein</fullName>
    </submittedName>
</protein>
<keyword evidence="1" id="KW-0732">Signal</keyword>
<evidence type="ECO:0000259" key="2">
    <source>
        <dbReference type="Pfam" id="PF14016"/>
    </source>
</evidence>
<proteinExistence type="predicted"/>
<feature type="domain" description="DUF4232" evidence="2">
    <location>
        <begin position="46"/>
        <end position="178"/>
    </location>
</feature>
<keyword evidence="4" id="KW-1185">Reference proteome</keyword>
<sequence>MRATPLAVTALAAALLLTACDSGGGDDGGGSGKSQGAGSGKAGDACAVGKLGIEVGPANVAPGPGDSGDVPVSLTNQSAPCTLDGLPGAVLKAGDTSATVPGASDAKPEKLTLVKGESATFTLTYVRGGAAGGKSLAAKTLSISMPGAAGDVKSFPWSYGPVALKSEGGAPDASVGPFTRAGD</sequence>
<comment type="caution">
    <text evidence="3">The sequence shown here is derived from an EMBL/GenBank/DDBJ whole genome shotgun (WGS) entry which is preliminary data.</text>
</comment>
<feature type="signal peptide" evidence="1">
    <location>
        <begin position="1"/>
        <end position="24"/>
    </location>
</feature>
<accession>A0ABW7Y9C5</accession>
<feature type="chain" id="PRO_5045852692" evidence="1">
    <location>
        <begin position="25"/>
        <end position="183"/>
    </location>
</feature>
<dbReference type="PROSITE" id="PS51257">
    <property type="entry name" value="PROKAR_LIPOPROTEIN"/>
    <property type="match status" value="1"/>
</dbReference>
<dbReference type="Proteomes" id="UP001612415">
    <property type="component" value="Unassembled WGS sequence"/>
</dbReference>